<dbReference type="Proteomes" id="UP001596233">
    <property type="component" value="Unassembled WGS sequence"/>
</dbReference>
<evidence type="ECO:0000313" key="4">
    <source>
        <dbReference type="Proteomes" id="UP001596233"/>
    </source>
</evidence>
<evidence type="ECO:0000256" key="2">
    <source>
        <dbReference type="SAM" id="SignalP"/>
    </source>
</evidence>
<sequence length="155" mass="18121">MSKQKTVGVWLTSALLACSLMAPIATGAAPERDAERSSQQQAKQEHLNHKHAHKHSHKKMTSEEIKQMRLEKLKRLAAYFDIETEGKTLDQLKKEVDQAKREQPEKWEAFKQEFRAKKLEKIREYAKQKGIDVEGKTLEQLHDELHELEERSNHR</sequence>
<evidence type="ECO:0008006" key="5">
    <source>
        <dbReference type="Google" id="ProtNLM"/>
    </source>
</evidence>
<feature type="region of interest" description="Disordered" evidence="1">
    <location>
        <begin position="28"/>
        <end position="63"/>
    </location>
</feature>
<dbReference type="PROSITE" id="PS51257">
    <property type="entry name" value="PROKAR_LIPOPROTEIN"/>
    <property type="match status" value="1"/>
</dbReference>
<feature type="compositionally biased region" description="Basic residues" evidence="1">
    <location>
        <begin position="48"/>
        <end position="59"/>
    </location>
</feature>
<proteinExistence type="predicted"/>
<keyword evidence="4" id="KW-1185">Reference proteome</keyword>
<accession>A0ABW1V759</accession>
<dbReference type="RefSeq" id="WP_379235608.1">
    <property type="nucleotide sequence ID" value="NZ_JBHSTE010000004.1"/>
</dbReference>
<feature type="chain" id="PRO_5045299433" description="DUF2680 domain-containing protein" evidence="2">
    <location>
        <begin position="29"/>
        <end position="155"/>
    </location>
</feature>
<name>A0ABW1V759_9BACL</name>
<gene>
    <name evidence="3" type="ORF">ACFP56_14235</name>
</gene>
<organism evidence="3 4">
    <name type="scientific">Paenibacillus septentrionalis</name>
    <dbReference type="NCBI Taxonomy" id="429342"/>
    <lineage>
        <taxon>Bacteria</taxon>
        <taxon>Bacillati</taxon>
        <taxon>Bacillota</taxon>
        <taxon>Bacilli</taxon>
        <taxon>Bacillales</taxon>
        <taxon>Paenibacillaceae</taxon>
        <taxon>Paenibacillus</taxon>
    </lineage>
</organism>
<comment type="caution">
    <text evidence="3">The sequence shown here is derived from an EMBL/GenBank/DDBJ whole genome shotgun (WGS) entry which is preliminary data.</text>
</comment>
<dbReference type="EMBL" id="JBHSTE010000004">
    <property type="protein sequence ID" value="MFC6333783.1"/>
    <property type="molecule type" value="Genomic_DNA"/>
</dbReference>
<evidence type="ECO:0000256" key="1">
    <source>
        <dbReference type="SAM" id="MobiDB-lite"/>
    </source>
</evidence>
<protein>
    <recommendedName>
        <fullName evidence="5">DUF2680 domain-containing protein</fullName>
    </recommendedName>
</protein>
<evidence type="ECO:0000313" key="3">
    <source>
        <dbReference type="EMBL" id="MFC6333783.1"/>
    </source>
</evidence>
<reference evidence="4" key="1">
    <citation type="journal article" date="2019" name="Int. J. Syst. Evol. Microbiol.">
        <title>The Global Catalogue of Microorganisms (GCM) 10K type strain sequencing project: providing services to taxonomists for standard genome sequencing and annotation.</title>
        <authorList>
            <consortium name="The Broad Institute Genomics Platform"/>
            <consortium name="The Broad Institute Genome Sequencing Center for Infectious Disease"/>
            <person name="Wu L."/>
            <person name="Ma J."/>
        </authorList>
    </citation>
    <scope>NUCLEOTIDE SEQUENCE [LARGE SCALE GENOMIC DNA]</scope>
    <source>
        <strain evidence="4">PCU 280</strain>
    </source>
</reference>
<keyword evidence="2" id="KW-0732">Signal</keyword>
<feature type="signal peptide" evidence="2">
    <location>
        <begin position="1"/>
        <end position="28"/>
    </location>
</feature>